<sequence length="82" mass="9202">MRGLQEEFRGGVQVQPAASSSSSSHGGSDGRALSWWSGDPEAKRRRRVAGYKSYAVEARVKASIRKGFRWIKDRCTGLVRRY</sequence>
<dbReference type="AlphaFoldDB" id="A0A811MP88"/>
<keyword evidence="3" id="KW-1185">Reference proteome</keyword>
<dbReference type="PANTHER" id="PTHR33193">
    <property type="entry name" value="DOMAIN PROTEIN, PUTATIVE (DUF3511)-RELATED"/>
    <property type="match status" value="1"/>
</dbReference>
<dbReference type="Pfam" id="PF12023">
    <property type="entry name" value="DUF3511"/>
    <property type="match status" value="1"/>
</dbReference>
<gene>
    <name evidence="2" type="ORF">NCGR_LOCUS5046</name>
</gene>
<name>A0A811MP88_9POAL</name>
<proteinExistence type="predicted"/>
<dbReference type="EMBL" id="CAJGYO010000001">
    <property type="protein sequence ID" value="CAD6207517.1"/>
    <property type="molecule type" value="Genomic_DNA"/>
</dbReference>
<feature type="region of interest" description="Disordered" evidence="1">
    <location>
        <begin position="1"/>
        <end position="36"/>
    </location>
</feature>
<dbReference type="Proteomes" id="UP000604825">
    <property type="component" value="Unassembled WGS sequence"/>
</dbReference>
<evidence type="ECO:0000313" key="3">
    <source>
        <dbReference type="Proteomes" id="UP000604825"/>
    </source>
</evidence>
<accession>A0A811MP88</accession>
<evidence type="ECO:0000256" key="1">
    <source>
        <dbReference type="SAM" id="MobiDB-lite"/>
    </source>
</evidence>
<dbReference type="InterPro" id="IPR021899">
    <property type="entry name" value="DUF3511"/>
</dbReference>
<protein>
    <recommendedName>
        <fullName evidence="4">DUF3511 domain protein</fullName>
    </recommendedName>
</protein>
<evidence type="ECO:0000313" key="2">
    <source>
        <dbReference type="EMBL" id="CAD6207517.1"/>
    </source>
</evidence>
<comment type="caution">
    <text evidence="2">The sequence shown here is derived from an EMBL/GenBank/DDBJ whole genome shotgun (WGS) entry which is preliminary data.</text>
</comment>
<reference evidence="2" key="1">
    <citation type="submission" date="2020-10" db="EMBL/GenBank/DDBJ databases">
        <authorList>
            <person name="Han B."/>
            <person name="Lu T."/>
            <person name="Zhao Q."/>
            <person name="Huang X."/>
            <person name="Zhao Y."/>
        </authorList>
    </citation>
    <scope>NUCLEOTIDE SEQUENCE</scope>
</reference>
<organism evidence="2 3">
    <name type="scientific">Miscanthus lutarioriparius</name>
    <dbReference type="NCBI Taxonomy" id="422564"/>
    <lineage>
        <taxon>Eukaryota</taxon>
        <taxon>Viridiplantae</taxon>
        <taxon>Streptophyta</taxon>
        <taxon>Embryophyta</taxon>
        <taxon>Tracheophyta</taxon>
        <taxon>Spermatophyta</taxon>
        <taxon>Magnoliopsida</taxon>
        <taxon>Liliopsida</taxon>
        <taxon>Poales</taxon>
        <taxon>Poaceae</taxon>
        <taxon>PACMAD clade</taxon>
        <taxon>Panicoideae</taxon>
        <taxon>Andropogonodae</taxon>
        <taxon>Andropogoneae</taxon>
        <taxon>Saccharinae</taxon>
        <taxon>Miscanthus</taxon>
    </lineage>
</organism>
<dbReference type="PANTHER" id="PTHR33193:SF74">
    <property type="entry name" value="EXPRESSED PROTEIN"/>
    <property type="match status" value="1"/>
</dbReference>
<dbReference type="OrthoDB" id="660385at2759"/>
<evidence type="ECO:0008006" key="4">
    <source>
        <dbReference type="Google" id="ProtNLM"/>
    </source>
</evidence>